<feature type="region of interest" description="Disordered" evidence="1">
    <location>
        <begin position="16"/>
        <end position="36"/>
    </location>
</feature>
<evidence type="ECO:0000313" key="3">
    <source>
        <dbReference type="Proteomes" id="UP000887013"/>
    </source>
</evidence>
<protein>
    <submittedName>
        <fullName evidence="2">Uncharacterized protein</fullName>
    </submittedName>
</protein>
<reference evidence="2" key="1">
    <citation type="submission" date="2020-08" db="EMBL/GenBank/DDBJ databases">
        <title>Multicomponent nature underlies the extraordinary mechanical properties of spider dragline silk.</title>
        <authorList>
            <person name="Kono N."/>
            <person name="Nakamura H."/>
            <person name="Mori M."/>
            <person name="Yoshida Y."/>
            <person name="Ohtoshi R."/>
            <person name="Malay A.D."/>
            <person name="Moran D.A.P."/>
            <person name="Tomita M."/>
            <person name="Numata K."/>
            <person name="Arakawa K."/>
        </authorList>
    </citation>
    <scope>NUCLEOTIDE SEQUENCE</scope>
</reference>
<evidence type="ECO:0000256" key="1">
    <source>
        <dbReference type="SAM" id="MobiDB-lite"/>
    </source>
</evidence>
<dbReference type="EMBL" id="BMAW01055927">
    <property type="protein sequence ID" value="GFT03503.1"/>
    <property type="molecule type" value="Genomic_DNA"/>
</dbReference>
<dbReference type="AlphaFoldDB" id="A0A8X6NA26"/>
<sequence>MVPCCQHAYYSLLQVSNKHSDPKEPSQTRPEKAEPKQYRLNRFSRTKTTVGLTKQRVAVAKSSSRKRLLGRDSKGISQLIVARY</sequence>
<organism evidence="2 3">
    <name type="scientific">Nephila pilipes</name>
    <name type="common">Giant wood spider</name>
    <name type="synonym">Nephila maculata</name>
    <dbReference type="NCBI Taxonomy" id="299642"/>
    <lineage>
        <taxon>Eukaryota</taxon>
        <taxon>Metazoa</taxon>
        <taxon>Ecdysozoa</taxon>
        <taxon>Arthropoda</taxon>
        <taxon>Chelicerata</taxon>
        <taxon>Arachnida</taxon>
        <taxon>Araneae</taxon>
        <taxon>Araneomorphae</taxon>
        <taxon>Entelegynae</taxon>
        <taxon>Araneoidea</taxon>
        <taxon>Nephilidae</taxon>
        <taxon>Nephila</taxon>
    </lineage>
</organism>
<feature type="compositionally biased region" description="Basic and acidic residues" evidence="1">
    <location>
        <begin position="18"/>
        <end position="36"/>
    </location>
</feature>
<proteinExistence type="predicted"/>
<name>A0A8X6NA26_NEPPI</name>
<evidence type="ECO:0000313" key="2">
    <source>
        <dbReference type="EMBL" id="GFT03503.1"/>
    </source>
</evidence>
<comment type="caution">
    <text evidence="2">The sequence shown here is derived from an EMBL/GenBank/DDBJ whole genome shotgun (WGS) entry which is preliminary data.</text>
</comment>
<accession>A0A8X6NA26</accession>
<dbReference type="Proteomes" id="UP000887013">
    <property type="component" value="Unassembled WGS sequence"/>
</dbReference>
<gene>
    <name evidence="2" type="ORF">NPIL_513281</name>
</gene>
<keyword evidence="3" id="KW-1185">Reference proteome</keyword>